<reference evidence="3 4" key="1">
    <citation type="journal article" date="2019" name="Int. J. Syst. Evol. Microbiol.">
        <title>The Global Catalogue of Microorganisms (GCM) 10K type strain sequencing project: providing services to taxonomists for standard genome sequencing and annotation.</title>
        <authorList>
            <consortium name="The Broad Institute Genomics Platform"/>
            <consortium name="The Broad Institute Genome Sequencing Center for Infectious Disease"/>
            <person name="Wu L."/>
            <person name="Ma J."/>
        </authorList>
    </citation>
    <scope>NUCLEOTIDE SEQUENCE [LARGE SCALE GENOMIC DNA]</scope>
    <source>
        <strain evidence="3 4">JCM 6307</strain>
    </source>
</reference>
<keyword evidence="4" id="KW-1185">Reference proteome</keyword>
<dbReference type="RefSeq" id="WP_344382344.1">
    <property type="nucleotide sequence ID" value="NZ_BAAATA010000006.1"/>
</dbReference>
<gene>
    <name evidence="3" type="ORF">GCM10010406_15190</name>
</gene>
<evidence type="ECO:0000313" key="3">
    <source>
        <dbReference type="EMBL" id="GAA2479933.1"/>
    </source>
</evidence>
<accession>A0ABN3L8Z5</accession>
<proteinExistence type="predicted"/>
<dbReference type="EMBL" id="BAAATA010000006">
    <property type="protein sequence ID" value="GAA2479933.1"/>
    <property type="molecule type" value="Genomic_DNA"/>
</dbReference>
<name>A0ABN3L8Z5_9ACTN</name>
<feature type="compositionally biased region" description="Basic and acidic residues" evidence="1">
    <location>
        <begin position="286"/>
        <end position="295"/>
    </location>
</feature>
<evidence type="ECO:0000256" key="1">
    <source>
        <dbReference type="SAM" id="MobiDB-lite"/>
    </source>
</evidence>
<protein>
    <submittedName>
        <fullName evidence="3">Oxygenase MpaB family protein</fullName>
    </submittedName>
</protein>
<feature type="domain" description="ER-bound oxygenase mpaB/mpaB'/Rubber oxygenase catalytic" evidence="2">
    <location>
        <begin position="43"/>
        <end position="239"/>
    </location>
</feature>
<organism evidence="3 4">
    <name type="scientific">Streptomyces thermolineatus</name>
    <dbReference type="NCBI Taxonomy" id="44033"/>
    <lineage>
        <taxon>Bacteria</taxon>
        <taxon>Bacillati</taxon>
        <taxon>Actinomycetota</taxon>
        <taxon>Actinomycetes</taxon>
        <taxon>Kitasatosporales</taxon>
        <taxon>Streptomycetaceae</taxon>
        <taxon>Streptomyces</taxon>
    </lineage>
</organism>
<dbReference type="Pfam" id="PF09995">
    <property type="entry name" value="MPAB_Lcp_cat"/>
    <property type="match status" value="1"/>
</dbReference>
<dbReference type="Proteomes" id="UP001501358">
    <property type="component" value="Unassembled WGS sequence"/>
</dbReference>
<sequence length="307" mass="35269">MRRHEWLERIRRLDPDRDFLEIYRISSTHEFPWDTTQALSLALYRTYAVPSIGRLLAGTGEFTGRTQKRYDDTALILDAVLEHGFDSVPGREAIRRMNRMHRHYDIPDDDFRYVLATFVVVPKRWLDDYGWRPYSEHEVRAATNYYRALGRRMNIPDVPDDYAGFERLLDDYERRHFAFDAGGRAVSDATLDLFASWYPGPLGTAMRKASLCLMDDALREAFGYPAPSAALRRAVRSGLRLRGRAVRLMPPRRRPRYARQNPNVRGYPGGYRIAELGTFPSGCPVLHDEGAERPPRPPASGPPGDGR</sequence>
<feature type="region of interest" description="Disordered" evidence="1">
    <location>
        <begin position="282"/>
        <end position="307"/>
    </location>
</feature>
<dbReference type="PANTHER" id="PTHR36124:SF1">
    <property type="entry name" value="ER-BOUND OXYGENASE MPAB_MPAB'_RUBBER OXYGENASE CATALYTIC DOMAIN-CONTAINING PROTEIN"/>
    <property type="match status" value="1"/>
</dbReference>
<evidence type="ECO:0000313" key="4">
    <source>
        <dbReference type="Proteomes" id="UP001501358"/>
    </source>
</evidence>
<dbReference type="InterPro" id="IPR018713">
    <property type="entry name" value="MPAB/Lcp_cat_dom"/>
</dbReference>
<evidence type="ECO:0000259" key="2">
    <source>
        <dbReference type="Pfam" id="PF09995"/>
    </source>
</evidence>
<dbReference type="PANTHER" id="PTHR36124">
    <property type="match status" value="1"/>
</dbReference>
<dbReference type="InterPro" id="IPR046366">
    <property type="entry name" value="MPAB"/>
</dbReference>
<comment type="caution">
    <text evidence="3">The sequence shown here is derived from an EMBL/GenBank/DDBJ whole genome shotgun (WGS) entry which is preliminary data.</text>
</comment>